<protein>
    <submittedName>
        <fullName evidence="2">DUF4249 domain-containing protein</fullName>
    </submittedName>
</protein>
<reference evidence="2 3" key="1">
    <citation type="submission" date="2022-05" db="EMBL/GenBank/DDBJ databases">
        <authorList>
            <person name="Park J.-S."/>
        </authorList>
    </citation>
    <scope>NUCLEOTIDE SEQUENCE [LARGE SCALE GENOMIC DNA]</scope>
    <source>
        <strain evidence="2 3">2012CJ35-5</strain>
    </source>
</reference>
<comment type="caution">
    <text evidence="2">The sequence shown here is derived from an EMBL/GenBank/DDBJ whole genome shotgun (WGS) entry which is preliminary data.</text>
</comment>
<sequence length="400" mass="44763">MINYRPKYKSFLVLLVLVVVNSCIEPFQATFVDFESALVIEATITNELKTQQVVLSRSYEFDADGPTAETGARVMVIGGGTTYNFIEGDNGIYFSDQQFAAQQGVEYNLQITTSDGRNYGSDNTQLTAATSLDEVKAERITNDLGEEGMAILVDSFDSTGNSVNYRYEYAETYRVIAPTWSPVSLIGDPENSLSCLVLKVNNETDERICYPTSFSNSIILNTTDNLDEDRVSNFMVRFINRDNYIISHRYSILVRQYVMSNESYNFFETLNELSGSESLFSQTQPGFLQGNVFSADNEEERVLGYFDVASVDEKRLFFNYDDFFPGEDLPPYVDPCNPSSPVLANMGGCVLRPIIESGAGVYFLDTDEPGINEGPYQIVPRVCGDCKVLGPPEVPDFWME</sequence>
<organism evidence="2 3">
    <name type="scientific">Flagellimonas spongiicola</name>
    <dbReference type="NCBI Taxonomy" id="2942208"/>
    <lineage>
        <taxon>Bacteria</taxon>
        <taxon>Pseudomonadati</taxon>
        <taxon>Bacteroidota</taxon>
        <taxon>Flavobacteriia</taxon>
        <taxon>Flavobacteriales</taxon>
        <taxon>Flavobacteriaceae</taxon>
        <taxon>Flagellimonas</taxon>
    </lineage>
</organism>
<keyword evidence="3" id="KW-1185">Reference proteome</keyword>
<dbReference type="EMBL" id="JAMFMA010000001">
    <property type="protein sequence ID" value="MCL6273205.1"/>
    <property type="molecule type" value="Genomic_DNA"/>
</dbReference>
<proteinExistence type="predicted"/>
<dbReference type="Pfam" id="PF14054">
    <property type="entry name" value="DUF4249"/>
    <property type="match status" value="1"/>
</dbReference>
<evidence type="ECO:0000256" key="1">
    <source>
        <dbReference type="SAM" id="SignalP"/>
    </source>
</evidence>
<dbReference type="RefSeq" id="WP_249656386.1">
    <property type="nucleotide sequence ID" value="NZ_JAMFMA010000001.1"/>
</dbReference>
<feature type="signal peptide" evidence="1">
    <location>
        <begin position="1"/>
        <end position="29"/>
    </location>
</feature>
<dbReference type="Proteomes" id="UP001203607">
    <property type="component" value="Unassembled WGS sequence"/>
</dbReference>
<dbReference type="InterPro" id="IPR025345">
    <property type="entry name" value="DUF4249"/>
</dbReference>
<feature type="chain" id="PRO_5046153036" evidence="1">
    <location>
        <begin position="30"/>
        <end position="400"/>
    </location>
</feature>
<accession>A0ABT0PP88</accession>
<gene>
    <name evidence="2" type="ORF">M3P19_04250</name>
</gene>
<name>A0ABT0PP88_9FLAO</name>
<keyword evidence="1" id="KW-0732">Signal</keyword>
<evidence type="ECO:0000313" key="2">
    <source>
        <dbReference type="EMBL" id="MCL6273205.1"/>
    </source>
</evidence>
<evidence type="ECO:0000313" key="3">
    <source>
        <dbReference type="Proteomes" id="UP001203607"/>
    </source>
</evidence>